<sequence length="174" mass="19951">MAGNNRQRKSSSSSFFSAFNIFKSKNRGGSHYDAYDDGTRARKVWRSDEDNGYYGVAEPGIDMRAEMFIRQYKRRPPKEERVMAGNNRQRKSSSSSFFSAFNIFKSKNRGGGYCDAYDDGTRARKVWRSDEDSGHYGGALPDIDTRAEMFIRQYKKRVSESELFQLDPAAIEAQ</sequence>
<proteinExistence type="predicted"/>
<evidence type="ECO:0000313" key="1">
    <source>
        <dbReference type="EMBL" id="KAF7844763.1"/>
    </source>
</evidence>
<dbReference type="PANTHER" id="PTHR33511">
    <property type="entry name" value="OS06G0632400 PROTEIN"/>
    <property type="match status" value="1"/>
</dbReference>
<evidence type="ECO:0000313" key="2">
    <source>
        <dbReference type="Proteomes" id="UP000634136"/>
    </source>
</evidence>
<protein>
    <submittedName>
        <fullName evidence="1">Uncharacterized protein</fullName>
    </submittedName>
</protein>
<accession>A0A834XG74</accession>
<reference evidence="1" key="1">
    <citation type="submission" date="2020-09" db="EMBL/GenBank/DDBJ databases">
        <title>Genome-Enabled Discovery of Anthraquinone Biosynthesis in Senna tora.</title>
        <authorList>
            <person name="Kang S.-H."/>
            <person name="Pandey R.P."/>
            <person name="Lee C.-M."/>
            <person name="Sim J.-S."/>
            <person name="Jeong J.-T."/>
            <person name="Choi B.-S."/>
            <person name="Jung M."/>
            <person name="Ginzburg D."/>
            <person name="Zhao K."/>
            <person name="Won S.Y."/>
            <person name="Oh T.-J."/>
            <person name="Yu Y."/>
            <person name="Kim N.-H."/>
            <person name="Lee O.R."/>
            <person name="Lee T.-H."/>
            <person name="Bashyal P."/>
            <person name="Kim T.-S."/>
            <person name="Lee W.-H."/>
            <person name="Kawkins C."/>
            <person name="Kim C.-K."/>
            <person name="Kim J.S."/>
            <person name="Ahn B.O."/>
            <person name="Rhee S.Y."/>
            <person name="Sohng J.K."/>
        </authorList>
    </citation>
    <scope>NUCLEOTIDE SEQUENCE</scope>
    <source>
        <tissue evidence="1">Leaf</tissue>
    </source>
</reference>
<dbReference type="OrthoDB" id="1337439at2759"/>
<gene>
    <name evidence="1" type="ORF">G2W53_001668</name>
</gene>
<name>A0A834XG74_9FABA</name>
<organism evidence="1 2">
    <name type="scientific">Senna tora</name>
    <dbReference type="NCBI Taxonomy" id="362788"/>
    <lineage>
        <taxon>Eukaryota</taxon>
        <taxon>Viridiplantae</taxon>
        <taxon>Streptophyta</taxon>
        <taxon>Embryophyta</taxon>
        <taxon>Tracheophyta</taxon>
        <taxon>Spermatophyta</taxon>
        <taxon>Magnoliopsida</taxon>
        <taxon>eudicotyledons</taxon>
        <taxon>Gunneridae</taxon>
        <taxon>Pentapetalae</taxon>
        <taxon>rosids</taxon>
        <taxon>fabids</taxon>
        <taxon>Fabales</taxon>
        <taxon>Fabaceae</taxon>
        <taxon>Caesalpinioideae</taxon>
        <taxon>Cassia clade</taxon>
        <taxon>Senna</taxon>
    </lineage>
</organism>
<comment type="caution">
    <text evidence="1">The sequence shown here is derived from an EMBL/GenBank/DDBJ whole genome shotgun (WGS) entry which is preliminary data.</text>
</comment>
<dbReference type="Proteomes" id="UP000634136">
    <property type="component" value="Unassembled WGS sequence"/>
</dbReference>
<dbReference type="EMBL" id="JAAIUW010000001">
    <property type="protein sequence ID" value="KAF7844763.1"/>
    <property type="molecule type" value="Genomic_DNA"/>
</dbReference>
<keyword evidence="2" id="KW-1185">Reference proteome</keyword>
<dbReference type="AlphaFoldDB" id="A0A834XG74"/>